<comment type="caution">
    <text evidence="2">The sequence shown here is derived from an EMBL/GenBank/DDBJ whole genome shotgun (WGS) entry which is preliminary data.</text>
</comment>
<dbReference type="AlphaFoldDB" id="A0A2I2FRS4"/>
<protein>
    <submittedName>
        <fullName evidence="2">Uncharacterized protein</fullName>
    </submittedName>
</protein>
<dbReference type="GeneID" id="36555718"/>
<organism evidence="2 3">
    <name type="scientific">Aspergillus steynii IBT 23096</name>
    <dbReference type="NCBI Taxonomy" id="1392250"/>
    <lineage>
        <taxon>Eukaryota</taxon>
        <taxon>Fungi</taxon>
        <taxon>Dikarya</taxon>
        <taxon>Ascomycota</taxon>
        <taxon>Pezizomycotina</taxon>
        <taxon>Eurotiomycetes</taxon>
        <taxon>Eurotiomycetidae</taxon>
        <taxon>Eurotiales</taxon>
        <taxon>Aspergillaceae</taxon>
        <taxon>Aspergillus</taxon>
        <taxon>Aspergillus subgen. Circumdati</taxon>
    </lineage>
</organism>
<reference evidence="2 3" key="1">
    <citation type="submission" date="2016-12" db="EMBL/GenBank/DDBJ databases">
        <title>The genomes of Aspergillus section Nigri reveals drivers in fungal speciation.</title>
        <authorList>
            <consortium name="DOE Joint Genome Institute"/>
            <person name="Vesth T.C."/>
            <person name="Nybo J."/>
            <person name="Theobald S."/>
            <person name="Brandl J."/>
            <person name="Frisvad J.C."/>
            <person name="Nielsen K.F."/>
            <person name="Lyhne E.K."/>
            <person name="Kogle M.E."/>
            <person name="Kuo A."/>
            <person name="Riley R."/>
            <person name="Clum A."/>
            <person name="Nolan M."/>
            <person name="Lipzen A."/>
            <person name="Salamov A."/>
            <person name="Henrissat B."/>
            <person name="Wiebenga A."/>
            <person name="De Vries R.P."/>
            <person name="Grigoriev I.V."/>
            <person name="Mortensen U.H."/>
            <person name="Andersen M.R."/>
            <person name="Baker S.E."/>
        </authorList>
    </citation>
    <scope>NUCLEOTIDE SEQUENCE [LARGE SCALE GENOMIC DNA]</scope>
    <source>
        <strain evidence="2 3">IBT 23096</strain>
    </source>
</reference>
<keyword evidence="3" id="KW-1185">Reference proteome</keyword>
<evidence type="ECO:0000313" key="3">
    <source>
        <dbReference type="Proteomes" id="UP000234275"/>
    </source>
</evidence>
<evidence type="ECO:0000313" key="2">
    <source>
        <dbReference type="EMBL" id="PLB43338.1"/>
    </source>
</evidence>
<gene>
    <name evidence="2" type="ORF">P170DRAFT_431287</name>
</gene>
<dbReference type="VEuPathDB" id="FungiDB:P170DRAFT_431287"/>
<dbReference type="EMBL" id="MSFO01000011">
    <property type="protein sequence ID" value="PLB43338.1"/>
    <property type="molecule type" value="Genomic_DNA"/>
</dbReference>
<sequence length="142" mass="16173">MQLDSHEYRKHDLRFKGHKQQTFFKIRGMKTYANAKPEDCHTFGQAWDPTRSTLLLSVEKASSETPNPDLAHTRTTLAVLQPPSLAATWPRQHHSPARVQATAHPQAPTDYNNRSVRTTYSYAQSPSLRFRIAPYTLPLDCA</sequence>
<accession>A0A2I2FRS4</accession>
<evidence type="ECO:0000256" key="1">
    <source>
        <dbReference type="SAM" id="MobiDB-lite"/>
    </source>
</evidence>
<dbReference type="Proteomes" id="UP000234275">
    <property type="component" value="Unassembled WGS sequence"/>
</dbReference>
<dbReference type="RefSeq" id="XP_024698640.1">
    <property type="nucleotide sequence ID" value="XM_024848019.1"/>
</dbReference>
<proteinExistence type="predicted"/>
<name>A0A2I2FRS4_9EURO</name>
<feature type="region of interest" description="Disordered" evidence="1">
    <location>
        <begin position="91"/>
        <end position="113"/>
    </location>
</feature>